<dbReference type="AlphaFoldDB" id="A0A0F0HB26"/>
<dbReference type="Gene3D" id="1.10.357.10">
    <property type="entry name" value="Tetracycline Repressor, domain 2"/>
    <property type="match status" value="1"/>
</dbReference>
<dbReference type="PANTHER" id="PTHR30055:SF228">
    <property type="entry name" value="TRANSCRIPTIONAL REGULATOR-RELATED"/>
    <property type="match status" value="1"/>
</dbReference>
<dbReference type="EMBL" id="JYJG01000049">
    <property type="protein sequence ID" value="KJK50838.1"/>
    <property type="molecule type" value="Genomic_DNA"/>
</dbReference>
<dbReference type="STRING" id="68170.GCA_000974445_08183"/>
<evidence type="ECO:0000313" key="7">
    <source>
        <dbReference type="EMBL" id="KJK50838.1"/>
    </source>
</evidence>
<keyword evidence="4" id="KW-0804">Transcription</keyword>
<evidence type="ECO:0000256" key="4">
    <source>
        <dbReference type="ARBA" id="ARBA00023163"/>
    </source>
</evidence>
<dbReference type="GO" id="GO:0000976">
    <property type="term" value="F:transcription cis-regulatory region binding"/>
    <property type="evidence" value="ECO:0007669"/>
    <property type="project" value="TreeGrafter"/>
</dbReference>
<dbReference type="InterPro" id="IPR050109">
    <property type="entry name" value="HTH-type_TetR-like_transc_reg"/>
</dbReference>
<dbReference type="OrthoDB" id="9816296at2"/>
<evidence type="ECO:0000259" key="6">
    <source>
        <dbReference type="PROSITE" id="PS50977"/>
    </source>
</evidence>
<dbReference type="Proteomes" id="UP000033393">
    <property type="component" value="Unassembled WGS sequence"/>
</dbReference>
<dbReference type="InterPro" id="IPR039538">
    <property type="entry name" value="BetI_C"/>
</dbReference>
<comment type="caution">
    <text evidence="7">The sequence shown here is derived from an EMBL/GenBank/DDBJ whole genome shotgun (WGS) entry which is preliminary data.</text>
</comment>
<evidence type="ECO:0000256" key="3">
    <source>
        <dbReference type="ARBA" id="ARBA00023125"/>
    </source>
</evidence>
<sequence>MPKVVDHEERRRELAEAVWRIVRRDGIDHASVRAVAAESGWSSGSLRHYFPTQDSLLGFAMELAYRRFIARLEKLDSSVGHRELLRAFAHEMLALDEERRVEAAVLLSFLPRAMVEPSLHELERYGTRELYGEIARVLTAAQEAGELRDGVVPIKAARRFIVLIDGLNIHHGLGPDELTAEDMIEAVDEQLDRFFA</sequence>
<dbReference type="PATRIC" id="fig|68170.10.peg.9589"/>
<proteinExistence type="predicted"/>
<evidence type="ECO:0000256" key="1">
    <source>
        <dbReference type="ARBA" id="ARBA00022491"/>
    </source>
</evidence>
<dbReference type="PROSITE" id="PS50977">
    <property type="entry name" value="HTH_TETR_2"/>
    <property type="match status" value="1"/>
</dbReference>
<dbReference type="InterPro" id="IPR001647">
    <property type="entry name" value="HTH_TetR"/>
</dbReference>
<reference evidence="7 8" key="1">
    <citation type="submission" date="2015-02" db="EMBL/GenBank/DDBJ databases">
        <authorList>
            <person name="Ju K.-S."/>
            <person name="Doroghazi J.R."/>
            <person name="Metcalf W."/>
        </authorList>
    </citation>
    <scope>NUCLEOTIDE SEQUENCE [LARGE SCALE GENOMIC DNA]</scope>
    <source>
        <strain evidence="7 8">NRRL B-16140</strain>
    </source>
</reference>
<keyword evidence="1" id="KW-0678">Repressor</keyword>
<name>A0A0F0HB26_LENAE</name>
<feature type="domain" description="HTH tetR-type" evidence="6">
    <location>
        <begin position="8"/>
        <end position="68"/>
    </location>
</feature>
<evidence type="ECO:0000256" key="5">
    <source>
        <dbReference type="PROSITE-ProRule" id="PRU00335"/>
    </source>
</evidence>
<organism evidence="7 8">
    <name type="scientific">Lentzea aerocolonigenes</name>
    <name type="common">Lechevalieria aerocolonigenes</name>
    <name type="synonym">Saccharothrix aerocolonigenes</name>
    <dbReference type="NCBI Taxonomy" id="68170"/>
    <lineage>
        <taxon>Bacteria</taxon>
        <taxon>Bacillati</taxon>
        <taxon>Actinomycetota</taxon>
        <taxon>Actinomycetes</taxon>
        <taxon>Pseudonocardiales</taxon>
        <taxon>Pseudonocardiaceae</taxon>
        <taxon>Lentzea</taxon>
    </lineage>
</organism>
<accession>A0A0F0HB26</accession>
<dbReference type="GO" id="GO:0003700">
    <property type="term" value="F:DNA-binding transcription factor activity"/>
    <property type="evidence" value="ECO:0007669"/>
    <property type="project" value="TreeGrafter"/>
</dbReference>
<dbReference type="SUPFAM" id="SSF48498">
    <property type="entry name" value="Tetracyclin repressor-like, C-terminal domain"/>
    <property type="match status" value="1"/>
</dbReference>
<dbReference type="InterPro" id="IPR036271">
    <property type="entry name" value="Tet_transcr_reg_TetR-rel_C_sf"/>
</dbReference>
<keyword evidence="8" id="KW-1185">Reference proteome</keyword>
<dbReference type="PANTHER" id="PTHR30055">
    <property type="entry name" value="HTH-TYPE TRANSCRIPTIONAL REGULATOR RUTR"/>
    <property type="match status" value="1"/>
</dbReference>
<dbReference type="SUPFAM" id="SSF46689">
    <property type="entry name" value="Homeodomain-like"/>
    <property type="match status" value="1"/>
</dbReference>
<evidence type="ECO:0000256" key="2">
    <source>
        <dbReference type="ARBA" id="ARBA00023015"/>
    </source>
</evidence>
<dbReference type="InterPro" id="IPR009057">
    <property type="entry name" value="Homeodomain-like_sf"/>
</dbReference>
<dbReference type="Pfam" id="PF13977">
    <property type="entry name" value="TetR_C_6"/>
    <property type="match status" value="1"/>
</dbReference>
<evidence type="ECO:0000313" key="8">
    <source>
        <dbReference type="Proteomes" id="UP000033393"/>
    </source>
</evidence>
<dbReference type="eggNOG" id="COG3226">
    <property type="taxonomic scope" value="Bacteria"/>
</dbReference>
<keyword evidence="2" id="KW-0805">Transcription regulation</keyword>
<dbReference type="RefSeq" id="WP_045310986.1">
    <property type="nucleotide sequence ID" value="NZ_JYJG01000049.1"/>
</dbReference>
<feature type="DNA-binding region" description="H-T-H motif" evidence="5">
    <location>
        <begin position="31"/>
        <end position="50"/>
    </location>
</feature>
<gene>
    <name evidence="7" type="ORF">UK23_09245</name>
</gene>
<protein>
    <recommendedName>
        <fullName evidence="6">HTH tetR-type domain-containing protein</fullName>
    </recommendedName>
</protein>
<keyword evidence="3 5" id="KW-0238">DNA-binding</keyword>